<dbReference type="AlphaFoldDB" id="A0A0A8YTW4"/>
<name>A0A0A8YTW4_ARUDO</name>
<protein>
    <submittedName>
        <fullName evidence="1">Uncharacterized protein</fullName>
    </submittedName>
</protein>
<reference evidence="1" key="1">
    <citation type="submission" date="2014-09" db="EMBL/GenBank/DDBJ databases">
        <authorList>
            <person name="Magalhaes I.L.F."/>
            <person name="Oliveira U."/>
            <person name="Santos F.R."/>
            <person name="Vidigal T.H.D.A."/>
            <person name="Brescovit A.D."/>
            <person name="Santos A.J."/>
        </authorList>
    </citation>
    <scope>NUCLEOTIDE SEQUENCE</scope>
    <source>
        <tissue evidence="1">Shoot tissue taken approximately 20 cm above the soil surface</tissue>
    </source>
</reference>
<reference evidence="1" key="2">
    <citation type="journal article" date="2015" name="Data Brief">
        <title>Shoot transcriptome of the giant reed, Arundo donax.</title>
        <authorList>
            <person name="Barrero R.A."/>
            <person name="Guerrero F.D."/>
            <person name="Moolhuijzen P."/>
            <person name="Goolsby J.A."/>
            <person name="Tidwell J."/>
            <person name="Bellgard S.E."/>
            <person name="Bellgard M.I."/>
        </authorList>
    </citation>
    <scope>NUCLEOTIDE SEQUENCE</scope>
    <source>
        <tissue evidence="1">Shoot tissue taken approximately 20 cm above the soil surface</tissue>
    </source>
</reference>
<organism evidence="1">
    <name type="scientific">Arundo donax</name>
    <name type="common">Giant reed</name>
    <name type="synonym">Donax arundinaceus</name>
    <dbReference type="NCBI Taxonomy" id="35708"/>
    <lineage>
        <taxon>Eukaryota</taxon>
        <taxon>Viridiplantae</taxon>
        <taxon>Streptophyta</taxon>
        <taxon>Embryophyta</taxon>
        <taxon>Tracheophyta</taxon>
        <taxon>Spermatophyta</taxon>
        <taxon>Magnoliopsida</taxon>
        <taxon>Liliopsida</taxon>
        <taxon>Poales</taxon>
        <taxon>Poaceae</taxon>
        <taxon>PACMAD clade</taxon>
        <taxon>Arundinoideae</taxon>
        <taxon>Arundineae</taxon>
        <taxon>Arundo</taxon>
    </lineage>
</organism>
<evidence type="ECO:0000313" key="1">
    <source>
        <dbReference type="EMBL" id="JAD26007.1"/>
    </source>
</evidence>
<accession>A0A0A8YTW4</accession>
<dbReference type="EMBL" id="GBRH01271888">
    <property type="protein sequence ID" value="JAD26007.1"/>
    <property type="molecule type" value="Transcribed_RNA"/>
</dbReference>
<proteinExistence type="predicted"/>
<sequence>MIPNFLFSSGPVGQGGKQKELNYSSCSVCLCYSHHCSHNMYNIILLKA</sequence>